<dbReference type="PANTHER" id="PTHR22960">
    <property type="entry name" value="MOLYBDOPTERIN COFACTOR SYNTHESIS PROTEIN A"/>
    <property type="match status" value="1"/>
</dbReference>
<dbReference type="GO" id="GO:0061799">
    <property type="term" value="F:cyclic pyranopterin monophosphate synthase activity"/>
    <property type="evidence" value="ECO:0007669"/>
    <property type="project" value="UniProtKB-UniRule"/>
</dbReference>
<dbReference type="RefSeq" id="WP_200278531.1">
    <property type="nucleotide sequence ID" value="NZ_JAENII010000005.1"/>
</dbReference>
<dbReference type="EC" id="4.6.1.17" evidence="3 7"/>
<keyword evidence="10" id="KW-1185">Reference proteome</keyword>
<evidence type="ECO:0000256" key="6">
    <source>
        <dbReference type="ARBA" id="ARBA00055087"/>
    </source>
</evidence>
<dbReference type="AlphaFoldDB" id="A0A934RC86"/>
<dbReference type="InterPro" id="IPR002820">
    <property type="entry name" value="Mopterin_CF_biosynth-C_dom"/>
</dbReference>
<comment type="subunit">
    <text evidence="7">Homohexamer; trimer of dimers.</text>
</comment>
<comment type="caution">
    <text evidence="9">The sequence shown here is derived from an EMBL/GenBank/DDBJ whole genome shotgun (WGS) entry which is preliminary data.</text>
</comment>
<sequence length="162" mass="17141">MNPDSLSHIDDANRASMVDVSAKKVTARTATAEAKVHVNEAVAAQFDGKDLVSKKGPVFQTAILAGVMGAKQTSNLIPLCHPLPLDSIKINIEFEGRTATIQCTAKTTGKTGVEMEALTGVNIAALTLYDMCKALDKGITITDLRLLEKAGGKSDYQADPEP</sequence>
<evidence type="ECO:0000256" key="3">
    <source>
        <dbReference type="ARBA" id="ARBA00012575"/>
    </source>
</evidence>
<dbReference type="SUPFAM" id="SSF55040">
    <property type="entry name" value="Molybdenum cofactor biosynthesis protein C, MoaC"/>
    <property type="match status" value="1"/>
</dbReference>
<evidence type="ECO:0000256" key="4">
    <source>
        <dbReference type="ARBA" id="ARBA00023150"/>
    </source>
</evidence>
<protein>
    <recommendedName>
        <fullName evidence="3 7">Cyclic pyranopterin monophosphate synthase</fullName>
        <ecNumber evidence="3 7">4.6.1.17</ecNumber>
    </recommendedName>
    <alternativeName>
        <fullName evidence="7">Molybdenum cofactor biosynthesis protein C</fullName>
    </alternativeName>
</protein>
<evidence type="ECO:0000256" key="7">
    <source>
        <dbReference type="HAMAP-Rule" id="MF_01224"/>
    </source>
</evidence>
<dbReference type="NCBIfam" id="TIGR00581">
    <property type="entry name" value="moaC"/>
    <property type="match status" value="1"/>
</dbReference>
<dbReference type="GO" id="GO:0006777">
    <property type="term" value="P:Mo-molybdopterin cofactor biosynthetic process"/>
    <property type="evidence" value="ECO:0007669"/>
    <property type="project" value="UniProtKB-UniRule"/>
</dbReference>
<name>A0A934RC86_9BACT</name>
<evidence type="ECO:0000256" key="1">
    <source>
        <dbReference type="ARBA" id="ARBA00001637"/>
    </source>
</evidence>
<dbReference type="NCBIfam" id="NF006870">
    <property type="entry name" value="PRK09364.1"/>
    <property type="match status" value="1"/>
</dbReference>
<comment type="similarity">
    <text evidence="7">Belongs to the MoaC family.</text>
</comment>
<evidence type="ECO:0000313" key="10">
    <source>
        <dbReference type="Proteomes" id="UP000658278"/>
    </source>
</evidence>
<organism evidence="9 10">
    <name type="scientific">Haloferula rosea</name>
    <dbReference type="NCBI Taxonomy" id="490093"/>
    <lineage>
        <taxon>Bacteria</taxon>
        <taxon>Pseudomonadati</taxon>
        <taxon>Verrucomicrobiota</taxon>
        <taxon>Verrucomicrobiia</taxon>
        <taxon>Verrucomicrobiales</taxon>
        <taxon>Verrucomicrobiaceae</taxon>
        <taxon>Haloferula</taxon>
    </lineage>
</organism>
<feature type="binding site" evidence="7">
    <location>
        <begin position="79"/>
        <end position="81"/>
    </location>
    <ligand>
        <name>substrate</name>
    </ligand>
</feature>
<evidence type="ECO:0000313" key="9">
    <source>
        <dbReference type="EMBL" id="MBK1827083.1"/>
    </source>
</evidence>
<accession>A0A934RC86</accession>
<dbReference type="InterPro" id="IPR023045">
    <property type="entry name" value="MoaC"/>
</dbReference>
<dbReference type="Proteomes" id="UP000658278">
    <property type="component" value="Unassembled WGS sequence"/>
</dbReference>
<comment type="function">
    <text evidence="6 7">Catalyzes the conversion of (8S)-3',8-cyclo-7,8-dihydroguanosine 5'-triphosphate to cyclic pyranopterin monophosphate (cPMP).</text>
</comment>
<evidence type="ECO:0000256" key="2">
    <source>
        <dbReference type="ARBA" id="ARBA00005046"/>
    </source>
</evidence>
<dbReference type="Pfam" id="PF01967">
    <property type="entry name" value="MoaC"/>
    <property type="match status" value="1"/>
</dbReference>
<keyword evidence="4 7" id="KW-0501">Molybdenum cofactor biosynthesis</keyword>
<keyword evidence="5 7" id="KW-0456">Lyase</keyword>
<dbReference type="Gene3D" id="3.30.70.640">
    <property type="entry name" value="Molybdopterin cofactor biosynthesis C (MoaC) domain"/>
    <property type="match status" value="1"/>
</dbReference>
<dbReference type="EMBL" id="JAENII010000005">
    <property type="protein sequence ID" value="MBK1827083.1"/>
    <property type="molecule type" value="Genomic_DNA"/>
</dbReference>
<proteinExistence type="inferred from homology"/>
<comment type="catalytic activity">
    <reaction evidence="1 7">
        <text>(8S)-3',8-cyclo-7,8-dihydroguanosine 5'-triphosphate = cyclic pyranopterin phosphate + diphosphate</text>
        <dbReference type="Rhea" id="RHEA:49580"/>
        <dbReference type="ChEBI" id="CHEBI:33019"/>
        <dbReference type="ChEBI" id="CHEBI:59648"/>
        <dbReference type="ChEBI" id="CHEBI:131766"/>
        <dbReference type="EC" id="4.6.1.17"/>
    </reaction>
</comment>
<dbReference type="InterPro" id="IPR050105">
    <property type="entry name" value="MoCo_biosynth_MoaA/MoaC"/>
</dbReference>
<gene>
    <name evidence="7 9" type="primary">moaC</name>
    <name evidence="9" type="ORF">JIN81_08630</name>
</gene>
<comment type="pathway">
    <text evidence="2 7">Cofactor biosynthesis; molybdopterin biosynthesis.</text>
</comment>
<dbReference type="InterPro" id="IPR047594">
    <property type="entry name" value="MoaC_bact/euk"/>
</dbReference>
<reference evidence="9" key="1">
    <citation type="submission" date="2021-01" db="EMBL/GenBank/DDBJ databases">
        <title>Modified the classification status of verrucomicrobia.</title>
        <authorList>
            <person name="Feng X."/>
        </authorList>
    </citation>
    <scope>NUCLEOTIDE SEQUENCE</scope>
    <source>
        <strain evidence="9">KCTC 22201</strain>
    </source>
</reference>
<dbReference type="CDD" id="cd01420">
    <property type="entry name" value="MoaC_PE"/>
    <property type="match status" value="1"/>
</dbReference>
<feature type="binding site" evidence="7">
    <location>
        <begin position="115"/>
        <end position="116"/>
    </location>
    <ligand>
        <name>substrate</name>
    </ligand>
</feature>
<evidence type="ECO:0000259" key="8">
    <source>
        <dbReference type="Pfam" id="PF01967"/>
    </source>
</evidence>
<dbReference type="HAMAP" id="MF_01224_B">
    <property type="entry name" value="MoaC_B"/>
    <property type="match status" value="1"/>
</dbReference>
<dbReference type="InterPro" id="IPR036522">
    <property type="entry name" value="MoaC_sf"/>
</dbReference>
<evidence type="ECO:0000256" key="5">
    <source>
        <dbReference type="ARBA" id="ARBA00023239"/>
    </source>
</evidence>
<feature type="domain" description="Molybdopterin cofactor biosynthesis C (MoaC)" evidence="8">
    <location>
        <begin position="17"/>
        <end position="152"/>
    </location>
</feature>
<feature type="active site" evidence="7">
    <location>
        <position position="130"/>
    </location>
</feature>